<comment type="caution">
    <text evidence="2">The sequence shown here is derived from an EMBL/GenBank/DDBJ whole genome shotgun (WGS) entry which is preliminary data.</text>
</comment>
<name>A0ABQ6XUC5_STRFR</name>
<sequence>MGCPAATGGVGEEEVLLGVFAGQDGLDGVLDGEACDLVDSGASGGSRAREDELAYKVGFFCRDDLGDEAAHRQAEQVDPVVSEGQMKSTVSRAIASIVSGVEPPDAPTPRLSMVITGRRAASPSTTRGPQLSRTADRWLRRIRGMPSSGPSRR</sequence>
<organism evidence="2 3">
    <name type="scientific">Streptomyces fradiae ATCC 10745 = DSM 40063</name>
    <dbReference type="NCBI Taxonomy" id="1319510"/>
    <lineage>
        <taxon>Bacteria</taxon>
        <taxon>Bacillati</taxon>
        <taxon>Actinomycetota</taxon>
        <taxon>Actinomycetes</taxon>
        <taxon>Kitasatosporales</taxon>
        <taxon>Streptomycetaceae</taxon>
        <taxon>Streptomyces</taxon>
    </lineage>
</organism>
<protein>
    <submittedName>
        <fullName evidence="2">Uncharacterized protein</fullName>
    </submittedName>
</protein>
<evidence type="ECO:0000313" key="3">
    <source>
        <dbReference type="Proteomes" id="UP000731519"/>
    </source>
</evidence>
<reference evidence="2 3" key="1">
    <citation type="submission" date="2013-05" db="EMBL/GenBank/DDBJ databases">
        <title>Genome Sequence of Streptomyces fradiae.</title>
        <authorList>
            <person name="Kirby R."/>
        </authorList>
    </citation>
    <scope>NUCLEOTIDE SEQUENCE [LARGE SCALE GENOMIC DNA]</scope>
    <source>
        <strain evidence="2 3">ATCC 10745</strain>
    </source>
</reference>
<dbReference type="Proteomes" id="UP000731519">
    <property type="component" value="Unassembled WGS sequence"/>
</dbReference>
<keyword evidence="3" id="KW-1185">Reference proteome</keyword>
<dbReference type="EMBL" id="ASYR01000015">
    <property type="protein sequence ID" value="KAF0649348.1"/>
    <property type="molecule type" value="Genomic_DNA"/>
</dbReference>
<evidence type="ECO:0000313" key="2">
    <source>
        <dbReference type="EMBL" id="KAF0649348.1"/>
    </source>
</evidence>
<proteinExistence type="predicted"/>
<accession>A0ABQ6XUC5</accession>
<feature type="compositionally biased region" description="Polar residues" evidence="1">
    <location>
        <begin position="122"/>
        <end position="133"/>
    </location>
</feature>
<gene>
    <name evidence="2" type="ORF">K701_13425</name>
</gene>
<evidence type="ECO:0000256" key="1">
    <source>
        <dbReference type="SAM" id="MobiDB-lite"/>
    </source>
</evidence>
<feature type="region of interest" description="Disordered" evidence="1">
    <location>
        <begin position="117"/>
        <end position="153"/>
    </location>
</feature>